<feature type="domain" description="HTH araC/xylS-type" evidence="4">
    <location>
        <begin position="22"/>
        <end position="120"/>
    </location>
</feature>
<dbReference type="GO" id="GO:0043565">
    <property type="term" value="F:sequence-specific DNA binding"/>
    <property type="evidence" value="ECO:0007669"/>
    <property type="project" value="InterPro"/>
</dbReference>
<dbReference type="SMART" id="SM00871">
    <property type="entry name" value="AraC_E_bind"/>
    <property type="match status" value="1"/>
</dbReference>
<evidence type="ECO:0000256" key="3">
    <source>
        <dbReference type="ARBA" id="ARBA00023163"/>
    </source>
</evidence>
<dbReference type="PROSITE" id="PS01124">
    <property type="entry name" value="HTH_ARAC_FAMILY_2"/>
    <property type="match status" value="1"/>
</dbReference>
<reference evidence="5 6" key="1">
    <citation type="submission" date="2016-11" db="EMBL/GenBank/DDBJ databases">
        <authorList>
            <person name="Jaros S."/>
            <person name="Januszkiewicz K."/>
            <person name="Wedrychowicz H."/>
        </authorList>
    </citation>
    <scope>NUCLEOTIDE SEQUENCE [LARGE SCALE GENOMIC DNA]</scope>
    <source>
        <strain evidence="5 6">DSM 13106</strain>
    </source>
</reference>
<sequence length="304" mass="34741">MIRDKIYLQIGVMNMGWVEGIGRAIDYIEDNITEEISIEDIAEKAFISPFYFQKGFAMLCGFTVGEYIKQRRLTLAGSELISTDKKIMDIAVKYGYTSADSFTKAFTRFHGVTPTAVRKDGAMVKSFAPLKIKFSLEGGYIMDYKIVEKDSFTIMGVSRMFKYDDATMKIPQFWTDHYQTGKGKFVCGMYGICIAESAMDSDEFEYLIADDYNPSLEIPDGFVTKVIPKHIWAIFACKGAMPKSLQDVNKKIFSEWLPNCKDYEIAAGYNVEMYTNIADYPQGNQDENYYSEIWIPVKEKNHVE</sequence>
<dbReference type="SUPFAM" id="SSF55136">
    <property type="entry name" value="Probable bacterial effector-binding domain"/>
    <property type="match status" value="1"/>
</dbReference>
<dbReference type="InterPro" id="IPR018060">
    <property type="entry name" value="HTH_AraC"/>
</dbReference>
<dbReference type="InterPro" id="IPR020449">
    <property type="entry name" value="Tscrpt_reg_AraC-type_HTH"/>
</dbReference>
<keyword evidence="2" id="KW-0238">DNA-binding</keyword>
<dbReference type="InterPro" id="IPR050959">
    <property type="entry name" value="MarA-like"/>
</dbReference>
<evidence type="ECO:0000313" key="5">
    <source>
        <dbReference type="EMBL" id="SHI12473.1"/>
    </source>
</evidence>
<dbReference type="PANTHER" id="PTHR47504">
    <property type="entry name" value="RIGHT ORIGIN-BINDING PROTEIN"/>
    <property type="match status" value="1"/>
</dbReference>
<proteinExistence type="predicted"/>
<dbReference type="InterPro" id="IPR010499">
    <property type="entry name" value="AraC_E-bd"/>
</dbReference>
<dbReference type="Pfam" id="PF12833">
    <property type="entry name" value="HTH_18"/>
    <property type="match status" value="1"/>
</dbReference>
<dbReference type="EMBL" id="FQXR01000012">
    <property type="protein sequence ID" value="SHI12473.1"/>
    <property type="molecule type" value="Genomic_DNA"/>
</dbReference>
<keyword evidence="3" id="KW-0804">Transcription</keyword>
<dbReference type="GO" id="GO:0003700">
    <property type="term" value="F:DNA-binding transcription factor activity"/>
    <property type="evidence" value="ECO:0007669"/>
    <property type="project" value="InterPro"/>
</dbReference>
<accession>A0A1M5YLQ2</accession>
<dbReference type="InterPro" id="IPR009057">
    <property type="entry name" value="Homeodomain-like_sf"/>
</dbReference>
<dbReference type="STRING" id="1123281.SAMN02745180_02269"/>
<dbReference type="Pfam" id="PF14526">
    <property type="entry name" value="Cass2"/>
    <property type="match status" value="1"/>
</dbReference>
<dbReference type="InterPro" id="IPR011256">
    <property type="entry name" value="Reg_factor_effector_dom_sf"/>
</dbReference>
<name>A0A1M5YLQ2_9FIRM</name>
<dbReference type="PANTHER" id="PTHR47504:SF5">
    <property type="entry name" value="RIGHT ORIGIN-BINDING PROTEIN"/>
    <property type="match status" value="1"/>
</dbReference>
<evidence type="ECO:0000256" key="2">
    <source>
        <dbReference type="ARBA" id="ARBA00023125"/>
    </source>
</evidence>
<dbReference type="PRINTS" id="PR00032">
    <property type="entry name" value="HTHARAC"/>
</dbReference>
<protein>
    <submittedName>
        <fullName evidence="5">AraC family transcriptional regulator</fullName>
    </submittedName>
</protein>
<organism evidence="5 6">
    <name type="scientific">Sporanaerobacter acetigenes DSM 13106</name>
    <dbReference type="NCBI Taxonomy" id="1123281"/>
    <lineage>
        <taxon>Bacteria</taxon>
        <taxon>Bacillati</taxon>
        <taxon>Bacillota</taxon>
        <taxon>Tissierellia</taxon>
        <taxon>Tissierellales</taxon>
        <taxon>Sporanaerobacteraceae</taxon>
        <taxon>Sporanaerobacter</taxon>
    </lineage>
</organism>
<dbReference type="Gene3D" id="1.10.10.60">
    <property type="entry name" value="Homeodomain-like"/>
    <property type="match status" value="2"/>
</dbReference>
<evidence type="ECO:0000259" key="4">
    <source>
        <dbReference type="PROSITE" id="PS01124"/>
    </source>
</evidence>
<gene>
    <name evidence="5" type="ORF">SAMN02745180_02269</name>
</gene>
<dbReference type="AlphaFoldDB" id="A0A1M5YLQ2"/>
<keyword evidence="1" id="KW-0805">Transcription regulation</keyword>
<dbReference type="SMART" id="SM00342">
    <property type="entry name" value="HTH_ARAC"/>
    <property type="match status" value="1"/>
</dbReference>
<dbReference type="InterPro" id="IPR029441">
    <property type="entry name" value="Cass2"/>
</dbReference>
<keyword evidence="6" id="KW-1185">Reference proteome</keyword>
<evidence type="ECO:0000313" key="6">
    <source>
        <dbReference type="Proteomes" id="UP000184389"/>
    </source>
</evidence>
<dbReference type="SUPFAM" id="SSF46689">
    <property type="entry name" value="Homeodomain-like"/>
    <property type="match status" value="2"/>
</dbReference>
<dbReference type="Proteomes" id="UP000184389">
    <property type="component" value="Unassembled WGS sequence"/>
</dbReference>
<evidence type="ECO:0000256" key="1">
    <source>
        <dbReference type="ARBA" id="ARBA00023015"/>
    </source>
</evidence>
<dbReference type="Gene3D" id="3.20.80.10">
    <property type="entry name" value="Regulatory factor, effector binding domain"/>
    <property type="match status" value="1"/>
</dbReference>